<protein>
    <recommendedName>
        <fullName evidence="3">Terminase</fullName>
    </recommendedName>
</protein>
<proteinExistence type="predicted"/>
<name>A0ABU5PMH1_9BACL</name>
<keyword evidence="2" id="KW-1185">Reference proteome</keyword>
<sequence length="125" mass="15103">MKKKNNTPRHKRLNQEGRLQAAKHWLVKYNGKNLVRGYSNHFAVDLLCAVRELEKLGIQIDKEYKKQLEIDLQNKIRRTDMKKKKIIENQEIERLLFSEMDEDYEIEEYIELPFGRGDEDGDYYR</sequence>
<dbReference type="Proteomes" id="UP001292216">
    <property type="component" value="Unassembled WGS sequence"/>
</dbReference>
<gene>
    <name evidence="1" type="ORF">U9M73_12930</name>
</gene>
<evidence type="ECO:0000313" key="1">
    <source>
        <dbReference type="EMBL" id="MEA3570889.1"/>
    </source>
</evidence>
<evidence type="ECO:0000313" key="2">
    <source>
        <dbReference type="Proteomes" id="UP001292216"/>
    </source>
</evidence>
<dbReference type="RefSeq" id="WP_050769752.1">
    <property type="nucleotide sequence ID" value="NZ_CBCSKM010000028.1"/>
</dbReference>
<organism evidence="1 2">
    <name type="scientific">Paenibacillus phoenicis</name>
    <dbReference type="NCBI Taxonomy" id="554117"/>
    <lineage>
        <taxon>Bacteria</taxon>
        <taxon>Bacillati</taxon>
        <taxon>Bacillota</taxon>
        <taxon>Bacilli</taxon>
        <taxon>Bacillales</taxon>
        <taxon>Paenibacillaceae</taxon>
        <taxon>Paenibacillus</taxon>
    </lineage>
</organism>
<dbReference type="EMBL" id="JAYERP010000001">
    <property type="protein sequence ID" value="MEA3570889.1"/>
    <property type="molecule type" value="Genomic_DNA"/>
</dbReference>
<accession>A0ABU5PMH1</accession>
<evidence type="ECO:0008006" key="3">
    <source>
        <dbReference type="Google" id="ProtNLM"/>
    </source>
</evidence>
<reference evidence="1 2" key="1">
    <citation type="submission" date="2023-12" db="EMBL/GenBank/DDBJ databases">
        <title>Whole genome sequencing of Paenibacillus phoenicis isolated from the Phoenix Mars Lander spacecraft assembly facility.</title>
        <authorList>
            <person name="Garcia A."/>
            <person name="Venkateswaran K."/>
        </authorList>
    </citation>
    <scope>NUCLEOTIDE SEQUENCE [LARGE SCALE GENOMIC DNA]</scope>
    <source>
        <strain evidence="1 2">3PO2SA</strain>
    </source>
</reference>
<comment type="caution">
    <text evidence="1">The sequence shown here is derived from an EMBL/GenBank/DDBJ whole genome shotgun (WGS) entry which is preliminary data.</text>
</comment>